<keyword evidence="8" id="KW-1185">Reference proteome</keyword>
<evidence type="ECO:0000313" key="8">
    <source>
        <dbReference type="Proteomes" id="UP000026962"/>
    </source>
</evidence>
<keyword evidence="3 6" id="KW-0812">Transmembrane</keyword>
<keyword evidence="5 6" id="KW-0472">Membrane</keyword>
<dbReference type="STRING" id="4537.A0A0E0K118"/>
<evidence type="ECO:0000256" key="2">
    <source>
        <dbReference type="ARBA" id="ARBA00006665"/>
    </source>
</evidence>
<evidence type="ECO:0000313" key="7">
    <source>
        <dbReference type="EnsemblPlants" id="OPUNC02G18270.1"/>
    </source>
</evidence>
<dbReference type="Proteomes" id="UP000026962">
    <property type="component" value="Chromosome 2"/>
</dbReference>
<dbReference type="AlphaFoldDB" id="A0A0E0K118"/>
<dbReference type="Gramene" id="OPUNC02G18270.1">
    <property type="protein sequence ID" value="OPUNC02G18270.1"/>
    <property type="gene ID" value="OPUNC02G18270"/>
</dbReference>
<proteinExistence type="inferred from homology"/>
<accession>A0A0E0K118</accession>
<dbReference type="EnsemblPlants" id="OPUNC02G18270.1">
    <property type="protein sequence ID" value="OPUNC02G18270.1"/>
    <property type="gene ID" value="OPUNC02G18270"/>
</dbReference>
<evidence type="ECO:0000256" key="1">
    <source>
        <dbReference type="ARBA" id="ARBA00004141"/>
    </source>
</evidence>
<evidence type="ECO:0000256" key="6">
    <source>
        <dbReference type="SAM" id="Phobius"/>
    </source>
</evidence>
<evidence type="ECO:0000256" key="5">
    <source>
        <dbReference type="ARBA" id="ARBA00023136"/>
    </source>
</evidence>
<dbReference type="HOGENOM" id="CLU_2403444_0_0_1"/>
<reference evidence="7" key="1">
    <citation type="submission" date="2015-04" db="UniProtKB">
        <authorList>
            <consortium name="EnsemblPlants"/>
        </authorList>
    </citation>
    <scope>IDENTIFICATION</scope>
</reference>
<comment type="subcellular location">
    <subcellularLocation>
        <location evidence="1">Membrane</location>
        <topology evidence="1">Multi-pass membrane protein</topology>
    </subcellularLocation>
</comment>
<protein>
    <submittedName>
        <fullName evidence="7">Uncharacterized protein</fullName>
    </submittedName>
</protein>
<reference evidence="7" key="2">
    <citation type="submission" date="2018-05" db="EMBL/GenBank/DDBJ databases">
        <title>OpunRS2 (Oryza punctata Reference Sequence Version 2).</title>
        <authorList>
            <person name="Zhang J."/>
            <person name="Kudrna D."/>
            <person name="Lee S."/>
            <person name="Talag J."/>
            <person name="Welchert J."/>
            <person name="Wing R.A."/>
        </authorList>
    </citation>
    <scope>NUCLEOTIDE SEQUENCE [LARGE SCALE GENOMIC DNA]</scope>
</reference>
<feature type="transmembrane region" description="Helical" evidence="6">
    <location>
        <begin position="14"/>
        <end position="32"/>
    </location>
</feature>
<dbReference type="Pfam" id="PF03348">
    <property type="entry name" value="Serinc"/>
    <property type="match status" value="1"/>
</dbReference>
<name>A0A0E0K118_ORYPU</name>
<organism evidence="7">
    <name type="scientific">Oryza punctata</name>
    <name type="common">Red rice</name>
    <dbReference type="NCBI Taxonomy" id="4537"/>
    <lineage>
        <taxon>Eukaryota</taxon>
        <taxon>Viridiplantae</taxon>
        <taxon>Streptophyta</taxon>
        <taxon>Embryophyta</taxon>
        <taxon>Tracheophyta</taxon>
        <taxon>Spermatophyta</taxon>
        <taxon>Magnoliopsida</taxon>
        <taxon>Liliopsida</taxon>
        <taxon>Poales</taxon>
        <taxon>Poaceae</taxon>
        <taxon>BOP clade</taxon>
        <taxon>Oryzoideae</taxon>
        <taxon>Oryzeae</taxon>
        <taxon>Oryzinae</taxon>
        <taxon>Oryza</taxon>
    </lineage>
</organism>
<evidence type="ECO:0000256" key="4">
    <source>
        <dbReference type="ARBA" id="ARBA00022989"/>
    </source>
</evidence>
<sequence length="93" mass="10751">MAGIKDQKDPHEKIHHGGWMAKILCWVVIVFLTRRLSQRPSIPLNQVVEVEVNGLRQKSSADKEMQVVGEHWLRRNVHPHVFQHRTSSPVNSD</sequence>
<dbReference type="InterPro" id="IPR005016">
    <property type="entry name" value="TDE1/TMS"/>
</dbReference>
<evidence type="ECO:0000256" key="3">
    <source>
        <dbReference type="ARBA" id="ARBA00022692"/>
    </source>
</evidence>
<dbReference type="GO" id="GO:0016020">
    <property type="term" value="C:membrane"/>
    <property type="evidence" value="ECO:0007669"/>
    <property type="project" value="UniProtKB-SubCell"/>
</dbReference>
<keyword evidence="4 6" id="KW-1133">Transmembrane helix</keyword>
<comment type="similarity">
    <text evidence="2">Belongs to the TDE1 family.</text>
</comment>